<sequence length="92" mass="9944">MADSLARLMRLLDQMEEGEAPPPPPPPRRNRNNRSRAPPYNNVRSSNHSPPPQLNNSGTQNMKGLINNTGYVEGNGNGSIVLGVVGNDKAVE</sequence>
<dbReference type="EMBL" id="OY731403">
    <property type="protein sequence ID" value="CAJ1963206.1"/>
    <property type="molecule type" value="Genomic_DNA"/>
</dbReference>
<accession>A0AA86TEA4</accession>
<organism evidence="2 3">
    <name type="scientific">Sphenostylis stenocarpa</name>
    <dbReference type="NCBI Taxonomy" id="92480"/>
    <lineage>
        <taxon>Eukaryota</taxon>
        <taxon>Viridiplantae</taxon>
        <taxon>Streptophyta</taxon>
        <taxon>Embryophyta</taxon>
        <taxon>Tracheophyta</taxon>
        <taxon>Spermatophyta</taxon>
        <taxon>Magnoliopsida</taxon>
        <taxon>eudicotyledons</taxon>
        <taxon>Gunneridae</taxon>
        <taxon>Pentapetalae</taxon>
        <taxon>rosids</taxon>
        <taxon>fabids</taxon>
        <taxon>Fabales</taxon>
        <taxon>Fabaceae</taxon>
        <taxon>Papilionoideae</taxon>
        <taxon>50 kb inversion clade</taxon>
        <taxon>NPAAA clade</taxon>
        <taxon>indigoferoid/millettioid clade</taxon>
        <taxon>Phaseoleae</taxon>
        <taxon>Sphenostylis</taxon>
    </lineage>
</organism>
<proteinExistence type="predicted"/>
<name>A0AA86TEA4_9FABA</name>
<gene>
    <name evidence="2" type="ORF">AYBTSS11_LOCUS19651</name>
</gene>
<dbReference type="AlphaFoldDB" id="A0AA86TEA4"/>
<evidence type="ECO:0000313" key="3">
    <source>
        <dbReference type="Proteomes" id="UP001189624"/>
    </source>
</evidence>
<keyword evidence="3" id="KW-1185">Reference proteome</keyword>
<reference evidence="2" key="1">
    <citation type="submission" date="2023-10" db="EMBL/GenBank/DDBJ databases">
        <authorList>
            <person name="Domelevo Entfellner J.-B."/>
        </authorList>
    </citation>
    <scope>NUCLEOTIDE SEQUENCE</scope>
</reference>
<feature type="compositionally biased region" description="Polar residues" evidence="1">
    <location>
        <begin position="43"/>
        <end position="70"/>
    </location>
</feature>
<evidence type="ECO:0000256" key="1">
    <source>
        <dbReference type="SAM" id="MobiDB-lite"/>
    </source>
</evidence>
<evidence type="ECO:0000313" key="2">
    <source>
        <dbReference type="EMBL" id="CAJ1963206.1"/>
    </source>
</evidence>
<feature type="region of interest" description="Disordered" evidence="1">
    <location>
        <begin position="11"/>
        <end position="92"/>
    </location>
</feature>
<dbReference type="Gramene" id="rna-AYBTSS11_LOCUS19651">
    <property type="protein sequence ID" value="CAJ1963206.1"/>
    <property type="gene ID" value="gene-AYBTSS11_LOCUS19651"/>
</dbReference>
<protein>
    <submittedName>
        <fullName evidence="2">Uncharacterized protein</fullName>
    </submittedName>
</protein>
<dbReference type="Proteomes" id="UP001189624">
    <property type="component" value="Chromosome 6"/>
</dbReference>